<feature type="chain" id="PRO_5041766581" description="Metalloendopeptidase" evidence="2">
    <location>
        <begin position="18"/>
        <end position="218"/>
    </location>
</feature>
<reference evidence="4" key="1">
    <citation type="submission" date="2022-03" db="EMBL/GenBank/DDBJ databases">
        <authorList>
            <person name="Alioto T."/>
            <person name="Alioto T."/>
            <person name="Gomez Garrido J."/>
        </authorList>
    </citation>
    <scope>NUCLEOTIDE SEQUENCE</scope>
</reference>
<keyword evidence="1 2" id="KW-0378">Hydrolase</keyword>
<dbReference type="GO" id="GO:0006508">
    <property type="term" value="P:proteolysis"/>
    <property type="evidence" value="ECO:0007669"/>
    <property type="project" value="UniProtKB-KW"/>
</dbReference>
<dbReference type="SMART" id="SM00235">
    <property type="entry name" value="ZnMc"/>
    <property type="match status" value="1"/>
</dbReference>
<dbReference type="Pfam" id="PF01400">
    <property type="entry name" value="Astacin"/>
    <property type="match status" value="1"/>
</dbReference>
<dbReference type="InterPro" id="IPR024079">
    <property type="entry name" value="MetalloPept_cat_dom_sf"/>
</dbReference>
<dbReference type="Gene3D" id="3.40.390.10">
    <property type="entry name" value="Collagenase (Catalytic Domain)"/>
    <property type="match status" value="1"/>
</dbReference>
<dbReference type="PROSITE" id="PS51864">
    <property type="entry name" value="ASTACIN"/>
    <property type="match status" value="1"/>
</dbReference>
<evidence type="ECO:0000256" key="2">
    <source>
        <dbReference type="RuleBase" id="RU361183"/>
    </source>
</evidence>
<feature type="binding site" evidence="1">
    <location>
        <position position="117"/>
    </location>
    <ligand>
        <name>Zn(2+)</name>
        <dbReference type="ChEBI" id="CHEBI:29105"/>
        <note>catalytic</note>
    </ligand>
</feature>
<dbReference type="EC" id="3.4.24.-" evidence="2"/>
<feature type="active site" evidence="1">
    <location>
        <position position="118"/>
    </location>
</feature>
<dbReference type="EMBL" id="OW240923">
    <property type="protein sequence ID" value="CAH2326020.1"/>
    <property type="molecule type" value="Genomic_DNA"/>
</dbReference>
<organism evidence="4 5">
    <name type="scientific">Pelobates cultripes</name>
    <name type="common">Western spadefoot toad</name>
    <dbReference type="NCBI Taxonomy" id="61616"/>
    <lineage>
        <taxon>Eukaryota</taxon>
        <taxon>Metazoa</taxon>
        <taxon>Chordata</taxon>
        <taxon>Craniata</taxon>
        <taxon>Vertebrata</taxon>
        <taxon>Euteleostomi</taxon>
        <taxon>Amphibia</taxon>
        <taxon>Batrachia</taxon>
        <taxon>Anura</taxon>
        <taxon>Pelobatoidea</taxon>
        <taxon>Pelobatidae</taxon>
        <taxon>Pelobates</taxon>
    </lineage>
</organism>
<keyword evidence="1 2" id="KW-0479">Metal-binding</keyword>
<comment type="cofactor">
    <cofactor evidence="1 2">
        <name>Zn(2+)</name>
        <dbReference type="ChEBI" id="CHEBI:29105"/>
    </cofactor>
    <text evidence="1 2">Binds 1 zinc ion per subunit.</text>
</comment>
<sequence length="218" mass="24514">MGLSIFFTLTLLEVCAGNPRQILPGNDPGSGAADVTKDVFSNILTSNQASDEKYIIQAAMDELMVLTCIQFVVRTTESNYLRIHPNDGCWSYIGRVGAAQDVSLMKARCLHRGIIQHELMHSLGFQHEQCRSDRDKYIRINWGNISQDKERNFYKLSTPNLGTPYDYQSVLHYGKYAFANDVFKPTLEPTVNPDATIGQRIGLSSLDVVKINKLYKCS</sequence>
<feature type="domain" description="Peptidase M12A" evidence="3">
    <location>
        <begin position="20"/>
        <end position="218"/>
    </location>
</feature>
<evidence type="ECO:0000313" key="5">
    <source>
        <dbReference type="Proteomes" id="UP001295444"/>
    </source>
</evidence>
<comment type="caution">
    <text evidence="1">Lacks conserved residue(s) required for the propagation of feature annotation.</text>
</comment>
<dbReference type="InterPro" id="IPR006026">
    <property type="entry name" value="Peptidase_Metallo"/>
</dbReference>
<name>A0AAD1TJ50_PELCU</name>
<proteinExistence type="predicted"/>
<keyword evidence="5" id="KW-1185">Reference proteome</keyword>
<keyword evidence="1 2" id="KW-0862">Zinc</keyword>
<dbReference type="GO" id="GO:0004222">
    <property type="term" value="F:metalloendopeptidase activity"/>
    <property type="evidence" value="ECO:0007669"/>
    <property type="project" value="UniProtKB-UniRule"/>
</dbReference>
<dbReference type="InterPro" id="IPR001506">
    <property type="entry name" value="Peptidase_M12A"/>
</dbReference>
<dbReference type="PANTHER" id="PTHR10127:SF895">
    <property type="entry name" value="METALLOENDOPEPTIDASE"/>
    <property type="match status" value="1"/>
</dbReference>
<evidence type="ECO:0000313" key="4">
    <source>
        <dbReference type="EMBL" id="CAH2326020.1"/>
    </source>
</evidence>
<accession>A0AAD1TJ50</accession>
<dbReference type="SUPFAM" id="SSF55486">
    <property type="entry name" value="Metalloproteases ('zincins'), catalytic domain"/>
    <property type="match status" value="1"/>
</dbReference>
<dbReference type="GO" id="GO:0008270">
    <property type="term" value="F:zinc ion binding"/>
    <property type="evidence" value="ECO:0007669"/>
    <property type="project" value="UniProtKB-UniRule"/>
</dbReference>
<keyword evidence="1 2" id="KW-0482">Metalloprotease</keyword>
<dbReference type="PRINTS" id="PR00480">
    <property type="entry name" value="ASTACIN"/>
</dbReference>
<dbReference type="Proteomes" id="UP001295444">
    <property type="component" value="Chromosome 12"/>
</dbReference>
<protein>
    <recommendedName>
        <fullName evidence="2">Metalloendopeptidase</fullName>
        <ecNumber evidence="2">3.4.24.-</ecNumber>
    </recommendedName>
</protein>
<evidence type="ECO:0000259" key="3">
    <source>
        <dbReference type="PROSITE" id="PS51864"/>
    </source>
</evidence>
<dbReference type="AlphaFoldDB" id="A0AAD1TJ50"/>
<keyword evidence="1 2" id="KW-0645">Protease</keyword>
<evidence type="ECO:0000256" key="1">
    <source>
        <dbReference type="PROSITE-ProRule" id="PRU01211"/>
    </source>
</evidence>
<feature type="binding site" evidence="1">
    <location>
        <position position="127"/>
    </location>
    <ligand>
        <name>Zn(2+)</name>
        <dbReference type="ChEBI" id="CHEBI:29105"/>
        <note>catalytic</note>
    </ligand>
</feature>
<dbReference type="PANTHER" id="PTHR10127">
    <property type="entry name" value="DISCOIDIN, CUB, EGF, LAMININ , AND ZINC METALLOPROTEASE DOMAIN CONTAINING"/>
    <property type="match status" value="1"/>
</dbReference>
<feature type="signal peptide" evidence="2">
    <location>
        <begin position="1"/>
        <end position="17"/>
    </location>
</feature>
<keyword evidence="2" id="KW-0732">Signal</keyword>
<feature type="binding site" evidence="1">
    <location>
        <position position="121"/>
    </location>
    <ligand>
        <name>Zn(2+)</name>
        <dbReference type="ChEBI" id="CHEBI:29105"/>
        <note>catalytic</note>
    </ligand>
</feature>
<gene>
    <name evidence="4" type="ORF">PECUL_23A039050</name>
</gene>